<gene>
    <name evidence="2" type="ORF">FFLO_00000</name>
</gene>
<comment type="caution">
    <text evidence="2">The sequence shown here is derived from an EMBL/GenBank/DDBJ whole genome shotgun (WGS) entry which is preliminary data.</text>
</comment>
<protein>
    <submittedName>
        <fullName evidence="2">Uncharacterized protein</fullName>
    </submittedName>
</protein>
<sequence length="312" mass="33114">MPLPQRRARARPTFHGSPIASSGSTSPASSSSLKATTAIATVARPSTGMTVTTGLKPGHLVPRKTTLDFVASSLADLDDRSSALDEDIEQGGSTLHPGPDDHDEQAAEGKDKVVTRRPIGLGELIASYRGQGRPPRGPIAHQMGFDVVPNPTQHVLVPEDGPPMTQSSHPLRPPSGHLIGGRDEHMLGPSPTSPGSLPGLSRSGETASTVSPRADDFPPILLDSQPEESDDWDLVHLDPDAWVGIETSQHHQPGSRGGSTGDDSEDELIFLDEESLAAMREEEVRRKKKAGEGGRTQSKREKLDYAAAVLKG</sequence>
<evidence type="ECO:0000313" key="3">
    <source>
        <dbReference type="Proteomes" id="UP000812966"/>
    </source>
</evidence>
<keyword evidence="3" id="KW-1185">Reference proteome</keyword>
<feature type="region of interest" description="Disordered" evidence="1">
    <location>
        <begin position="245"/>
        <end position="267"/>
    </location>
</feature>
<feature type="compositionally biased region" description="Low complexity" evidence="1">
    <location>
        <begin position="187"/>
        <end position="204"/>
    </location>
</feature>
<dbReference type="AlphaFoldDB" id="A0A8K0NTP0"/>
<feature type="compositionally biased region" description="Basic and acidic residues" evidence="1">
    <location>
        <begin position="98"/>
        <end position="114"/>
    </location>
</feature>
<feature type="compositionally biased region" description="Basic residues" evidence="1">
    <location>
        <begin position="1"/>
        <end position="12"/>
    </location>
</feature>
<feature type="region of interest" description="Disordered" evidence="1">
    <location>
        <begin position="281"/>
        <end position="305"/>
    </location>
</feature>
<evidence type="ECO:0000313" key="2">
    <source>
        <dbReference type="EMBL" id="KAG7580029.1"/>
    </source>
</evidence>
<feature type="region of interest" description="Disordered" evidence="1">
    <location>
        <begin position="81"/>
        <end position="232"/>
    </location>
</feature>
<reference evidence="2" key="1">
    <citation type="submission" date="2020-04" db="EMBL/GenBank/DDBJ databases">
        <title>Analysis of mating type loci in Filobasidium floriforme.</title>
        <authorList>
            <person name="Nowrousian M."/>
        </authorList>
    </citation>
    <scope>NUCLEOTIDE SEQUENCE</scope>
    <source>
        <strain evidence="2">CBS 6242</strain>
    </source>
</reference>
<dbReference type="Proteomes" id="UP000812966">
    <property type="component" value="Unassembled WGS sequence"/>
</dbReference>
<proteinExistence type="predicted"/>
<feature type="compositionally biased region" description="Low complexity" evidence="1">
    <location>
        <begin position="16"/>
        <end position="34"/>
    </location>
</feature>
<name>A0A8K0NTP0_9TREE</name>
<dbReference type="EMBL" id="JABELV010000001">
    <property type="protein sequence ID" value="KAG7580029.1"/>
    <property type="molecule type" value="Genomic_DNA"/>
</dbReference>
<feature type="region of interest" description="Disordered" evidence="1">
    <location>
        <begin position="1"/>
        <end position="34"/>
    </location>
</feature>
<accession>A0A8K0NTP0</accession>
<organism evidence="2 3">
    <name type="scientific">Filobasidium floriforme</name>
    <dbReference type="NCBI Taxonomy" id="5210"/>
    <lineage>
        <taxon>Eukaryota</taxon>
        <taxon>Fungi</taxon>
        <taxon>Dikarya</taxon>
        <taxon>Basidiomycota</taxon>
        <taxon>Agaricomycotina</taxon>
        <taxon>Tremellomycetes</taxon>
        <taxon>Filobasidiales</taxon>
        <taxon>Filobasidiaceae</taxon>
        <taxon>Filobasidium</taxon>
    </lineage>
</organism>
<evidence type="ECO:0000256" key="1">
    <source>
        <dbReference type="SAM" id="MobiDB-lite"/>
    </source>
</evidence>